<dbReference type="GO" id="GO:0003676">
    <property type="term" value="F:nucleic acid binding"/>
    <property type="evidence" value="ECO:0007669"/>
    <property type="project" value="InterPro"/>
</dbReference>
<gene>
    <name evidence="5" type="ORF">SAMN04488541_105714</name>
</gene>
<dbReference type="Gene3D" id="3.30.420.10">
    <property type="entry name" value="Ribonuclease H-like superfamily/Ribonuclease H"/>
    <property type="match status" value="1"/>
</dbReference>
<keyword evidence="2" id="KW-0378">Hydrolase</keyword>
<evidence type="ECO:0000259" key="4">
    <source>
        <dbReference type="SMART" id="SM00479"/>
    </source>
</evidence>
<protein>
    <submittedName>
        <fullName evidence="5">DNA polymerase-3 subunit epsilon</fullName>
    </submittedName>
</protein>
<dbReference type="SMART" id="SM00479">
    <property type="entry name" value="EXOIII"/>
    <property type="match status" value="1"/>
</dbReference>
<dbReference type="AlphaFoldDB" id="A0A1I2JSY6"/>
<evidence type="ECO:0000313" key="6">
    <source>
        <dbReference type="Proteomes" id="UP000199513"/>
    </source>
</evidence>
<dbReference type="RefSeq" id="WP_091549310.1">
    <property type="nucleotide sequence ID" value="NZ_FONY01000057.1"/>
</dbReference>
<dbReference type="GO" id="GO:0008408">
    <property type="term" value="F:3'-5' exonuclease activity"/>
    <property type="evidence" value="ECO:0007669"/>
    <property type="project" value="TreeGrafter"/>
</dbReference>
<evidence type="ECO:0000313" key="5">
    <source>
        <dbReference type="EMBL" id="SFF55861.1"/>
    </source>
</evidence>
<dbReference type="GO" id="GO:0006259">
    <property type="term" value="P:DNA metabolic process"/>
    <property type="evidence" value="ECO:0007669"/>
    <property type="project" value="UniProtKB-ARBA"/>
</dbReference>
<sequence length="208" mass="23944">MYYLIFDVETTGLEVGYHEIIQLGACLYDAKWNQISTFLTNIYPEHKDRFSIPASKVHELSIYDLDEAPQLHEALGSFEGWVLKNINGGKQNGRSTLRNVMLCGQSVTTDINFLKTAYNQQHISWEFSYRVLDLFVLSNYFFSILRFNNISTPKSLSLGAVAEYFGFERETEVHNALEDAILTAKCLKIIMLNAKKFQISEEELDFEE</sequence>
<organism evidence="5 6">
    <name type="scientific">Thermoflexibacter ruber</name>
    <dbReference type="NCBI Taxonomy" id="1003"/>
    <lineage>
        <taxon>Bacteria</taxon>
        <taxon>Pseudomonadati</taxon>
        <taxon>Bacteroidota</taxon>
        <taxon>Cytophagia</taxon>
        <taxon>Cytophagales</taxon>
        <taxon>Thermoflexibacteraceae</taxon>
        <taxon>Thermoflexibacter</taxon>
    </lineage>
</organism>
<accession>A0A1I2JSY6</accession>
<dbReference type="InterPro" id="IPR012337">
    <property type="entry name" value="RNaseH-like_sf"/>
</dbReference>
<dbReference type="InterPro" id="IPR013520">
    <property type="entry name" value="Ribonucl_H"/>
</dbReference>
<proteinExistence type="predicted"/>
<dbReference type="CDD" id="cd06127">
    <property type="entry name" value="DEDDh"/>
    <property type="match status" value="1"/>
</dbReference>
<dbReference type="GO" id="GO:0005829">
    <property type="term" value="C:cytosol"/>
    <property type="evidence" value="ECO:0007669"/>
    <property type="project" value="TreeGrafter"/>
</dbReference>
<evidence type="ECO:0000256" key="1">
    <source>
        <dbReference type="ARBA" id="ARBA00022722"/>
    </source>
</evidence>
<evidence type="ECO:0000256" key="2">
    <source>
        <dbReference type="ARBA" id="ARBA00022801"/>
    </source>
</evidence>
<keyword evidence="1" id="KW-0540">Nuclease</keyword>
<name>A0A1I2JSY6_9BACT</name>
<dbReference type="InterPro" id="IPR036397">
    <property type="entry name" value="RNaseH_sf"/>
</dbReference>
<dbReference type="SUPFAM" id="SSF53098">
    <property type="entry name" value="Ribonuclease H-like"/>
    <property type="match status" value="1"/>
</dbReference>
<dbReference type="PANTHER" id="PTHR30231:SF4">
    <property type="entry name" value="PROTEIN NEN2"/>
    <property type="match status" value="1"/>
</dbReference>
<dbReference type="STRING" id="1003.SAMN04488541_105714"/>
<keyword evidence="6" id="KW-1185">Reference proteome</keyword>
<dbReference type="Pfam" id="PF00929">
    <property type="entry name" value="RNase_T"/>
    <property type="match status" value="1"/>
</dbReference>
<dbReference type="Proteomes" id="UP000199513">
    <property type="component" value="Unassembled WGS sequence"/>
</dbReference>
<feature type="domain" description="Exonuclease" evidence="4">
    <location>
        <begin position="2"/>
        <end position="196"/>
    </location>
</feature>
<keyword evidence="3" id="KW-0269">Exonuclease</keyword>
<reference evidence="6" key="1">
    <citation type="submission" date="2016-10" db="EMBL/GenBank/DDBJ databases">
        <authorList>
            <person name="Varghese N."/>
            <person name="Submissions S."/>
        </authorList>
    </citation>
    <scope>NUCLEOTIDE SEQUENCE [LARGE SCALE GENOMIC DNA]</scope>
    <source>
        <strain>GEY</strain>
        <strain evidence="6">DSM 9560</strain>
    </source>
</reference>
<dbReference type="OrthoDB" id="9803925at2"/>
<evidence type="ECO:0000256" key="3">
    <source>
        <dbReference type="ARBA" id="ARBA00022839"/>
    </source>
</evidence>
<dbReference type="EMBL" id="FONY01000057">
    <property type="protein sequence ID" value="SFF55861.1"/>
    <property type="molecule type" value="Genomic_DNA"/>
</dbReference>
<dbReference type="PANTHER" id="PTHR30231">
    <property type="entry name" value="DNA POLYMERASE III SUBUNIT EPSILON"/>
    <property type="match status" value="1"/>
</dbReference>